<organism evidence="1 3">
    <name type="scientific">[Ruminococcus] torques</name>
    <dbReference type="NCBI Taxonomy" id="33039"/>
    <lineage>
        <taxon>Bacteria</taxon>
        <taxon>Bacillati</taxon>
        <taxon>Bacillota</taxon>
        <taxon>Clostridia</taxon>
        <taxon>Lachnospirales</taxon>
        <taxon>Lachnospiraceae</taxon>
        <taxon>Mediterraneibacter</taxon>
    </lineage>
</organism>
<evidence type="ECO:0000313" key="4">
    <source>
        <dbReference type="Proteomes" id="UP000292665"/>
    </source>
</evidence>
<reference evidence="1 3" key="1">
    <citation type="submission" date="2015-09" db="EMBL/GenBank/DDBJ databases">
        <authorList>
            <consortium name="Pathogen Informatics"/>
        </authorList>
    </citation>
    <scope>NUCLEOTIDE SEQUENCE [LARGE SCALE GENOMIC DNA]</scope>
    <source>
        <strain evidence="1 3">2789STDY5834841</strain>
    </source>
</reference>
<dbReference type="Proteomes" id="UP000292665">
    <property type="component" value="Unassembled WGS sequence"/>
</dbReference>
<proteinExistence type="predicted"/>
<dbReference type="Proteomes" id="UP000095787">
    <property type="component" value="Unassembled WGS sequence"/>
</dbReference>
<evidence type="ECO:0000313" key="2">
    <source>
        <dbReference type="EMBL" id="RYS79896.1"/>
    </source>
</evidence>
<gene>
    <name evidence="2" type="ORF">EAI93_08185</name>
    <name evidence="1" type="ORF">ERS852456_00173</name>
</gene>
<sequence>MMGENVKKETVDYLPLGSVVILKGGVQKVVVIARGLLSVATGKEGYFDYGGCLYPQGLVGDQILYFNHRDIVKVVFSGFHDDDDKMMVDNINQWYMESPYERTDVEKLVRERGAQDGGKLG</sequence>
<reference evidence="2 4" key="2">
    <citation type="journal article" date="2019" name="Science, e1252229">
        <title>Invertible promoters mediate bacterial phase variation, antibiotic resistance, and host adaptation in the gut.</title>
        <authorList>
            <person name="Jiang X."/>
            <person name="Hall A.B."/>
            <person name="Arthur T.D."/>
            <person name="Plichta D.R."/>
            <person name="Covington C.T."/>
            <person name="Poyet M."/>
            <person name="Crothers J."/>
            <person name="Moses P.L."/>
            <person name="Tolonen A.C."/>
            <person name="Vlamakis H."/>
            <person name="Alm E.J."/>
            <person name="Xavier R.J."/>
        </authorList>
    </citation>
    <scope>NUCLEOTIDE SEQUENCE [LARGE SCALE GENOMIC DNA]</scope>
    <source>
        <strain evidence="2">Aa_0143</strain>
        <strain evidence="4">aa_0143</strain>
    </source>
</reference>
<dbReference type="EMBL" id="RCYR01000014">
    <property type="protein sequence ID" value="RYS79896.1"/>
    <property type="molecule type" value="Genomic_DNA"/>
</dbReference>
<evidence type="ECO:0000313" key="1">
    <source>
        <dbReference type="EMBL" id="CUN54372.1"/>
    </source>
</evidence>
<dbReference type="RefSeq" id="WP_004848275.1">
    <property type="nucleotide sequence ID" value="NZ_AP028249.1"/>
</dbReference>
<dbReference type="AlphaFoldDB" id="A0A173XR22"/>
<name>A0A173XR22_9FIRM</name>
<dbReference type="GeneID" id="97330407"/>
<accession>A0A173XR22</accession>
<dbReference type="Pfam" id="PF13780">
    <property type="entry name" value="DUF4176"/>
    <property type="match status" value="1"/>
</dbReference>
<dbReference type="InterPro" id="IPR025233">
    <property type="entry name" value="DUF4176"/>
</dbReference>
<dbReference type="EMBL" id="CYZO01000002">
    <property type="protein sequence ID" value="CUN54372.1"/>
    <property type="molecule type" value="Genomic_DNA"/>
</dbReference>
<evidence type="ECO:0000313" key="3">
    <source>
        <dbReference type="Proteomes" id="UP000095787"/>
    </source>
</evidence>
<protein>
    <submittedName>
        <fullName evidence="2">DUF4176 domain-containing protein</fullName>
    </submittedName>
    <submittedName>
        <fullName evidence="1">Uncharacterized protein conserved in bacteria</fullName>
    </submittedName>
</protein>